<evidence type="ECO:0008006" key="3">
    <source>
        <dbReference type="Google" id="ProtNLM"/>
    </source>
</evidence>
<dbReference type="EMBL" id="JBHUPB010000005">
    <property type="protein sequence ID" value="MFD2967237.1"/>
    <property type="molecule type" value="Genomic_DNA"/>
</dbReference>
<sequence length="306" mass="33720">MKLLMIMAAALYVVVSSCTKDKTDYEAEIETVVTEHLTFKEVARFEKDGYTIHIASLNGTFYKGYNEVHVSVQRGAVAVEPEEITCLPIFTDAQGQHTTGPHGYQLVHQADSGYHTSYVVFTQESGTGNEWRLYMSFRTNGVTHQLDEAIAVVPQPNKNLNMTSFIGSDGAHYVIALVGPQKPNVAENELVAGIYRYDKPSTATSGNFPEPELFSYAAVEGYTLQLDPRMPEPSMGNHSSPNNKDLTARSDGLYQGVVNYTMTGNWTLNFILSDPLGKIVKGTVVPDDFTPGVQGVKSELYLDILF</sequence>
<evidence type="ECO:0000313" key="1">
    <source>
        <dbReference type="EMBL" id="MFD2967237.1"/>
    </source>
</evidence>
<dbReference type="PROSITE" id="PS51257">
    <property type="entry name" value="PROKAR_LIPOPROTEIN"/>
    <property type="match status" value="1"/>
</dbReference>
<gene>
    <name evidence="1" type="ORF">ACFS7Y_07555</name>
</gene>
<evidence type="ECO:0000313" key="2">
    <source>
        <dbReference type="Proteomes" id="UP001597525"/>
    </source>
</evidence>
<reference evidence="2" key="1">
    <citation type="journal article" date="2019" name="Int. J. Syst. Evol. Microbiol.">
        <title>The Global Catalogue of Microorganisms (GCM) 10K type strain sequencing project: providing services to taxonomists for standard genome sequencing and annotation.</title>
        <authorList>
            <consortium name="The Broad Institute Genomics Platform"/>
            <consortium name="The Broad Institute Genome Sequencing Center for Infectious Disease"/>
            <person name="Wu L."/>
            <person name="Ma J."/>
        </authorList>
    </citation>
    <scope>NUCLEOTIDE SEQUENCE [LARGE SCALE GENOMIC DNA]</scope>
    <source>
        <strain evidence="2">KCTC 22814</strain>
    </source>
</reference>
<accession>A0ABW6BCN4</accession>
<protein>
    <recommendedName>
        <fullName evidence="3">YtkA-like domain-containing protein</fullName>
    </recommendedName>
</protein>
<dbReference type="Proteomes" id="UP001597525">
    <property type="component" value="Unassembled WGS sequence"/>
</dbReference>
<keyword evidence="2" id="KW-1185">Reference proteome</keyword>
<proteinExistence type="predicted"/>
<organism evidence="1 2">
    <name type="scientific">Sphingobacterium bambusae</name>
    <dbReference type="NCBI Taxonomy" id="662858"/>
    <lineage>
        <taxon>Bacteria</taxon>
        <taxon>Pseudomonadati</taxon>
        <taxon>Bacteroidota</taxon>
        <taxon>Sphingobacteriia</taxon>
        <taxon>Sphingobacteriales</taxon>
        <taxon>Sphingobacteriaceae</taxon>
        <taxon>Sphingobacterium</taxon>
    </lineage>
</organism>
<comment type="caution">
    <text evidence="1">The sequence shown here is derived from an EMBL/GenBank/DDBJ whole genome shotgun (WGS) entry which is preliminary data.</text>
</comment>
<dbReference type="RefSeq" id="WP_320185074.1">
    <property type="nucleotide sequence ID" value="NZ_CP138332.1"/>
</dbReference>
<name>A0ABW6BCN4_9SPHI</name>